<evidence type="ECO:0000313" key="2">
    <source>
        <dbReference type="EMBL" id="GFT98622.1"/>
    </source>
</evidence>
<name>A0A8X6Q6M4_NEPPI</name>
<proteinExistence type="predicted"/>
<evidence type="ECO:0000256" key="1">
    <source>
        <dbReference type="SAM" id="MobiDB-lite"/>
    </source>
</evidence>
<sequence>MGFSAYYPRQRLTDRNRTRTQDRHLSIAALRPVLSLDQNVNQYKDPALQMKRNSDQMLLGAKFVVNATSPSIFLNIKNGLSSNVL</sequence>
<dbReference type="AlphaFoldDB" id="A0A8X6Q6M4"/>
<evidence type="ECO:0000313" key="3">
    <source>
        <dbReference type="Proteomes" id="UP000887013"/>
    </source>
</evidence>
<accession>A0A8X6Q6M4</accession>
<keyword evidence="3" id="KW-1185">Reference proteome</keyword>
<feature type="region of interest" description="Disordered" evidence="1">
    <location>
        <begin position="1"/>
        <end position="21"/>
    </location>
</feature>
<dbReference type="EMBL" id="BMAW01026740">
    <property type="protein sequence ID" value="GFT98622.1"/>
    <property type="molecule type" value="Genomic_DNA"/>
</dbReference>
<gene>
    <name evidence="2" type="ORF">NPIL_306661</name>
</gene>
<organism evidence="2 3">
    <name type="scientific">Nephila pilipes</name>
    <name type="common">Giant wood spider</name>
    <name type="synonym">Nephila maculata</name>
    <dbReference type="NCBI Taxonomy" id="299642"/>
    <lineage>
        <taxon>Eukaryota</taxon>
        <taxon>Metazoa</taxon>
        <taxon>Ecdysozoa</taxon>
        <taxon>Arthropoda</taxon>
        <taxon>Chelicerata</taxon>
        <taxon>Arachnida</taxon>
        <taxon>Araneae</taxon>
        <taxon>Araneomorphae</taxon>
        <taxon>Entelegynae</taxon>
        <taxon>Araneoidea</taxon>
        <taxon>Nephilidae</taxon>
        <taxon>Nephila</taxon>
    </lineage>
</organism>
<feature type="compositionally biased region" description="Basic and acidic residues" evidence="1">
    <location>
        <begin position="11"/>
        <end position="21"/>
    </location>
</feature>
<dbReference type="Proteomes" id="UP000887013">
    <property type="component" value="Unassembled WGS sequence"/>
</dbReference>
<protein>
    <submittedName>
        <fullName evidence="2">Uncharacterized protein</fullName>
    </submittedName>
</protein>
<comment type="caution">
    <text evidence="2">The sequence shown here is derived from an EMBL/GenBank/DDBJ whole genome shotgun (WGS) entry which is preliminary data.</text>
</comment>
<reference evidence="2" key="1">
    <citation type="submission" date="2020-08" db="EMBL/GenBank/DDBJ databases">
        <title>Multicomponent nature underlies the extraordinary mechanical properties of spider dragline silk.</title>
        <authorList>
            <person name="Kono N."/>
            <person name="Nakamura H."/>
            <person name="Mori M."/>
            <person name="Yoshida Y."/>
            <person name="Ohtoshi R."/>
            <person name="Malay A.D."/>
            <person name="Moran D.A.P."/>
            <person name="Tomita M."/>
            <person name="Numata K."/>
            <person name="Arakawa K."/>
        </authorList>
    </citation>
    <scope>NUCLEOTIDE SEQUENCE</scope>
</reference>